<dbReference type="Gene3D" id="2.40.160.20">
    <property type="match status" value="1"/>
</dbReference>
<evidence type="ECO:0000313" key="6">
    <source>
        <dbReference type="Proteomes" id="UP000628442"/>
    </source>
</evidence>
<evidence type="ECO:0000313" key="5">
    <source>
        <dbReference type="Proteomes" id="UP000292307"/>
    </source>
</evidence>
<dbReference type="Pfam" id="PF11578">
    <property type="entry name" value="DUF3237"/>
    <property type="match status" value="1"/>
</dbReference>
<proteinExistence type="inferred from homology"/>
<gene>
    <name evidence="4" type="ORF">EYF70_17365</name>
    <name evidence="3" type="ORF">GCM10007387_26310</name>
</gene>
<organism evidence="3 6">
    <name type="scientific">Pseudoduganella albidiflava</name>
    <dbReference type="NCBI Taxonomy" id="321983"/>
    <lineage>
        <taxon>Bacteria</taxon>
        <taxon>Pseudomonadati</taxon>
        <taxon>Pseudomonadota</taxon>
        <taxon>Betaproteobacteria</taxon>
        <taxon>Burkholderiales</taxon>
        <taxon>Oxalobacteraceae</taxon>
        <taxon>Telluria group</taxon>
        <taxon>Pseudoduganella</taxon>
    </lineage>
</organism>
<dbReference type="Proteomes" id="UP000628442">
    <property type="component" value="Unassembled WGS sequence"/>
</dbReference>
<keyword evidence="5" id="KW-1185">Reference proteome</keyword>
<name>A0A411X0M9_9BURK</name>
<accession>A0A411X0M9</accession>
<dbReference type="EMBL" id="CP036401">
    <property type="protein sequence ID" value="QBI02415.1"/>
    <property type="molecule type" value="Genomic_DNA"/>
</dbReference>
<feature type="chain" id="PRO_5044601852" description="UPF0311 protein EYF70_17365" evidence="2">
    <location>
        <begin position="24"/>
        <end position="184"/>
    </location>
</feature>
<dbReference type="EMBL" id="BMWV01000005">
    <property type="protein sequence ID" value="GGY43019.1"/>
    <property type="molecule type" value="Genomic_DNA"/>
</dbReference>
<reference evidence="3" key="1">
    <citation type="journal article" date="2014" name="Int. J. Syst. Evol. Microbiol.">
        <title>Complete genome sequence of Corynebacterium casei LMG S-19264T (=DSM 44701T), isolated from a smear-ripened cheese.</title>
        <authorList>
            <consortium name="US DOE Joint Genome Institute (JGI-PGF)"/>
            <person name="Walter F."/>
            <person name="Albersmeier A."/>
            <person name="Kalinowski J."/>
            <person name="Ruckert C."/>
        </authorList>
    </citation>
    <scope>NUCLEOTIDE SEQUENCE</scope>
    <source>
        <strain evidence="3">KCTC 12343</strain>
    </source>
</reference>
<evidence type="ECO:0000256" key="2">
    <source>
        <dbReference type="SAM" id="SignalP"/>
    </source>
</evidence>
<reference evidence="3" key="3">
    <citation type="submission" date="2022-12" db="EMBL/GenBank/DDBJ databases">
        <authorList>
            <person name="Sun Q."/>
            <person name="Kim S."/>
        </authorList>
    </citation>
    <scope>NUCLEOTIDE SEQUENCE</scope>
    <source>
        <strain evidence="3">KCTC 12343</strain>
    </source>
</reference>
<dbReference type="PANTHER" id="PTHR37315">
    <property type="entry name" value="UPF0311 PROTEIN BLR7842"/>
    <property type="match status" value="1"/>
</dbReference>
<dbReference type="RefSeq" id="WP_131146529.1">
    <property type="nucleotide sequence ID" value="NZ_BMWV01000005.1"/>
</dbReference>
<protein>
    <recommendedName>
        <fullName evidence="1">UPF0311 protein EYF70_17365</fullName>
    </recommendedName>
</protein>
<dbReference type="InterPro" id="IPR020915">
    <property type="entry name" value="UPF0311"/>
</dbReference>
<feature type="signal peptide" evidence="2">
    <location>
        <begin position="1"/>
        <end position="23"/>
    </location>
</feature>
<dbReference type="PANTHER" id="PTHR37315:SF1">
    <property type="entry name" value="UPF0311 PROTEIN BLR7842"/>
    <property type="match status" value="1"/>
</dbReference>
<evidence type="ECO:0000313" key="3">
    <source>
        <dbReference type="EMBL" id="GGY43019.1"/>
    </source>
</evidence>
<evidence type="ECO:0000313" key="4">
    <source>
        <dbReference type="EMBL" id="QBI02415.1"/>
    </source>
</evidence>
<dbReference type="OrthoDB" id="5294829at2"/>
<reference evidence="4 5" key="2">
    <citation type="submission" date="2019-02" db="EMBL/GenBank/DDBJ databases">
        <title>Draft Genome Sequences of Six Type Strains of the Genus Massilia.</title>
        <authorList>
            <person name="Miess H."/>
            <person name="Frediansyhah A."/>
            <person name="Gross H."/>
        </authorList>
    </citation>
    <scope>NUCLEOTIDE SEQUENCE [LARGE SCALE GENOMIC DNA]</scope>
    <source>
        <strain evidence="4 5">DSM 17472</strain>
    </source>
</reference>
<comment type="similarity">
    <text evidence="1">Belongs to the UPF0311 family.</text>
</comment>
<dbReference type="AlphaFoldDB" id="A0A411X0M9"/>
<evidence type="ECO:0000256" key="1">
    <source>
        <dbReference type="HAMAP-Rule" id="MF_00775"/>
    </source>
</evidence>
<sequence length="184" mass="19916">MKKYLGIALMLSSFAVGSGPACGAEKQVFQPPTPKLEHLARFTVNLEAPIWELGATSDLGRRRIIPITSGSFDGARLKGTILNNGADWQVVTAQGLAIIDTRYLLKTADGALIYLQTKGFRYGPADVMAEVAKGNPVDPAKYTFRVTMSFETADPRYAWLNRAIGVGAAMRLGSAVVYDAYLLE</sequence>
<keyword evidence="2" id="KW-0732">Signal</keyword>
<dbReference type="HAMAP" id="MF_00775">
    <property type="entry name" value="UPF0311"/>
    <property type="match status" value="1"/>
</dbReference>
<dbReference type="Proteomes" id="UP000292307">
    <property type="component" value="Chromosome"/>
</dbReference>